<dbReference type="EMBL" id="GGEC01018025">
    <property type="protein sequence ID" value="MBW98508.1"/>
    <property type="molecule type" value="Transcribed_RNA"/>
</dbReference>
<feature type="region of interest" description="Disordered" evidence="1">
    <location>
        <begin position="892"/>
        <end position="915"/>
    </location>
</feature>
<evidence type="ECO:0000256" key="1">
    <source>
        <dbReference type="SAM" id="MobiDB-lite"/>
    </source>
</evidence>
<dbReference type="AlphaFoldDB" id="A0A2P2JYG1"/>
<name>A0A2P2JYG1_RHIMU</name>
<evidence type="ECO:0000259" key="2">
    <source>
        <dbReference type="Pfam" id="PF03468"/>
    </source>
</evidence>
<dbReference type="Pfam" id="PF03468">
    <property type="entry name" value="XS"/>
    <property type="match status" value="1"/>
</dbReference>
<dbReference type="InterPro" id="IPR005380">
    <property type="entry name" value="XS_domain"/>
</dbReference>
<dbReference type="PANTHER" id="PTHR46619">
    <property type="entry name" value="RNA RECOGNITION MOTIF XS DOMAIN PROTEIN-RELATED"/>
    <property type="match status" value="1"/>
</dbReference>
<feature type="domain" description="XS" evidence="2">
    <location>
        <begin position="806"/>
        <end position="934"/>
    </location>
</feature>
<organism evidence="3">
    <name type="scientific">Rhizophora mucronata</name>
    <name type="common">Asiatic mangrove</name>
    <dbReference type="NCBI Taxonomy" id="61149"/>
    <lineage>
        <taxon>Eukaryota</taxon>
        <taxon>Viridiplantae</taxon>
        <taxon>Streptophyta</taxon>
        <taxon>Embryophyta</taxon>
        <taxon>Tracheophyta</taxon>
        <taxon>Spermatophyta</taxon>
        <taxon>Magnoliopsida</taxon>
        <taxon>eudicotyledons</taxon>
        <taxon>Gunneridae</taxon>
        <taxon>Pentapetalae</taxon>
        <taxon>rosids</taxon>
        <taxon>fabids</taxon>
        <taxon>Malpighiales</taxon>
        <taxon>Rhizophoraceae</taxon>
        <taxon>Rhizophora</taxon>
    </lineage>
</organism>
<accession>A0A2P2JYG1</accession>
<dbReference type="Gene3D" id="3.30.70.2890">
    <property type="entry name" value="XS domain"/>
    <property type="match status" value="1"/>
</dbReference>
<reference evidence="3" key="1">
    <citation type="submission" date="2018-02" db="EMBL/GenBank/DDBJ databases">
        <title>Rhizophora mucronata_Transcriptome.</title>
        <authorList>
            <person name="Meera S.P."/>
            <person name="Sreeshan A."/>
            <person name="Augustine A."/>
        </authorList>
    </citation>
    <scope>NUCLEOTIDE SEQUENCE</scope>
    <source>
        <tissue evidence="3">Leaf</tissue>
    </source>
</reference>
<dbReference type="GO" id="GO:0031047">
    <property type="term" value="P:regulatory ncRNA-mediated gene silencing"/>
    <property type="evidence" value="ECO:0007669"/>
    <property type="project" value="InterPro"/>
</dbReference>
<feature type="region of interest" description="Disordered" evidence="1">
    <location>
        <begin position="1"/>
        <end position="30"/>
    </location>
</feature>
<dbReference type="PANTHER" id="PTHR46619:SF4">
    <property type="entry name" value="XS DOMAIN-CONTAINING PROTEIN-RELATED"/>
    <property type="match status" value="1"/>
</dbReference>
<proteinExistence type="predicted"/>
<dbReference type="InterPro" id="IPR038588">
    <property type="entry name" value="XS_domain_sf"/>
</dbReference>
<protein>
    <recommendedName>
        <fullName evidence="2">XS domain-containing protein</fullName>
    </recommendedName>
</protein>
<sequence length="965" mass="111431">MMKRVGVGHTNAISCKMDRSPSPHGHLRRSLSPCFRMKMDGSRKPRILLSGADKGKNSSTERREEYAFALHSGTGRTERVVSGNKSPRYMLDRDRHKPHVDVDDDQRVAQRKYKYVEHLNYDDDRKSNRLKQVYGYDHHGGSSRLSDEWVYSGKSCADMERHGITGQKSVHVEDGMTRGPYQMPLRVVPTSTYGETGRHLPFLSRDVDDRLFEREKLHYQDPIPSERIQLTKYYKQNEEPVFHSRDVSYNKIPASLPKIFEVPAQFNDFAGTSSGTMECEFPNSYRKGVPLPTSDYDCPRSHAEFMQPVHSNKYYQRSVVGMRDLEAGKIDYPQGAYSPKRVINEDYLDPKRQRLVNDDNLHRPDDLFRMIPPHSQLDFEHPVVYYEHKELSRLNTMNPFLDKIDHAKNSYENTRKNAAWAHSNIENLADTEDHKCAKDSREYLGSGYTQVEFERIESRENETSLSGFTQDDQISHVRSDYGFGREASPEFQKEILQDPMPTYDREILRQRMQDEFIASEPSDKVLKRKYIMGEDMVNHDARTIMSSKWYRPEESEDLYDSGEEWIAKDTSFLHASRAKRFDHSAYRKGRGIYNSHGQLGDPASDNWFSQDSLAHARRHSAINYKPAVKYIKGHPRPSSLSLYKSHQTDKRSGIHRRHRIWKRNHECNEDERENDDDQSEDWTNIMESEPTEDSEEFQQLVDKAFLDYSKRLNLNSSVRRRYKEQGKAGSLFCIVCGRSSSKEFVDTQRLVTHAFMSHKAGLRVQHLGLHKAICVMMGWNSYVSCDTITWVPEVLPKVEALAQKENLILWPPVVVIRNISMSNDNPEQQKVIPLEGVRSFLRGNGFVGGKMKVCLGKPADQSVMLVQFLGTFTGLGNAERLHKYFADGKRGRENFERKTRNNSKSSGGQEGGSQGDNLEEHLLYGYMGIAEDLDSLDFNTKKWILIKNKKEIQELIDAPVKADDK</sequence>
<evidence type="ECO:0000313" key="3">
    <source>
        <dbReference type="EMBL" id="MBW98508.1"/>
    </source>
</evidence>